<feature type="transmembrane region" description="Helical" evidence="1">
    <location>
        <begin position="72"/>
        <end position="102"/>
    </location>
</feature>
<reference evidence="2 3" key="1">
    <citation type="journal article" date="2019" name="Nat. Microbiol.">
        <title>Wide diversity of methane and short-chain alkane metabolisms in uncultured archaea.</title>
        <authorList>
            <person name="Borrel G."/>
            <person name="Adam P.S."/>
            <person name="McKay L.J."/>
            <person name="Chen L.X."/>
            <person name="Sierra-Garcia I.N."/>
            <person name="Sieber C.M."/>
            <person name="Letourneur Q."/>
            <person name="Ghozlane A."/>
            <person name="Andersen G.L."/>
            <person name="Li W.J."/>
            <person name="Hallam S.J."/>
            <person name="Muyzer G."/>
            <person name="de Oliveira V.M."/>
            <person name="Inskeep W.P."/>
            <person name="Banfield J.F."/>
            <person name="Gribaldo S."/>
        </authorList>
    </citation>
    <scope>NUCLEOTIDE SEQUENCE [LARGE SCALE GENOMIC DNA]</scope>
    <source>
        <strain evidence="2">NM1a</strain>
    </source>
</reference>
<dbReference type="Proteomes" id="UP000317158">
    <property type="component" value="Unassembled WGS sequence"/>
</dbReference>
<proteinExistence type="predicted"/>
<keyword evidence="1" id="KW-0472">Membrane</keyword>
<comment type="caution">
    <text evidence="2">The sequence shown here is derived from an EMBL/GenBank/DDBJ whole genome shotgun (WGS) entry which is preliminary data.</text>
</comment>
<feature type="transmembrane region" description="Helical" evidence="1">
    <location>
        <begin position="131"/>
        <end position="153"/>
    </location>
</feature>
<dbReference type="EMBL" id="RXIF01000007">
    <property type="protein sequence ID" value="RZN64304.1"/>
    <property type="molecule type" value="Genomic_DNA"/>
</dbReference>
<dbReference type="AlphaFoldDB" id="A0A520KS30"/>
<evidence type="ECO:0008006" key="4">
    <source>
        <dbReference type="Google" id="ProtNLM"/>
    </source>
</evidence>
<evidence type="ECO:0000313" key="3">
    <source>
        <dbReference type="Proteomes" id="UP000317158"/>
    </source>
</evidence>
<keyword evidence="1" id="KW-0812">Transmembrane</keyword>
<feature type="transmembrane region" description="Helical" evidence="1">
    <location>
        <begin position="194"/>
        <end position="217"/>
    </location>
</feature>
<name>A0A520KS30_METT2</name>
<feature type="transmembrane region" description="Helical" evidence="1">
    <location>
        <begin position="238"/>
        <end position="264"/>
    </location>
</feature>
<evidence type="ECO:0000313" key="2">
    <source>
        <dbReference type="EMBL" id="RZN64304.1"/>
    </source>
</evidence>
<gene>
    <name evidence="2" type="ORF">EF806_04830</name>
</gene>
<protein>
    <recommendedName>
        <fullName evidence="4">Glycerophosphoryl diester phosphodiesterase membrane domain-containing protein</fullName>
    </recommendedName>
</protein>
<feature type="transmembrane region" description="Helical" evidence="1">
    <location>
        <begin position="30"/>
        <end position="52"/>
    </location>
</feature>
<organism evidence="2 3">
    <name type="scientific">Methanoliparum thermophilum</name>
    <dbReference type="NCBI Taxonomy" id="2491083"/>
    <lineage>
        <taxon>Archaea</taxon>
        <taxon>Methanobacteriati</taxon>
        <taxon>Methanobacteriota</taxon>
        <taxon>Candidatus Methanoliparia</taxon>
        <taxon>Candidatus Methanoliparales</taxon>
        <taxon>Candidatus Methanoliparaceae</taxon>
        <taxon>Candidatus Methanoliparum</taxon>
    </lineage>
</organism>
<keyword evidence="1" id="KW-1133">Transmembrane helix</keyword>
<evidence type="ECO:0000256" key="1">
    <source>
        <dbReference type="SAM" id="Phobius"/>
    </source>
</evidence>
<sequence length="307" mass="33300">MTSDSIDSADDIGSILSHGFRVWKNNTNICIPYVLGAGSIFAFALLLLYLMLYTSVEEVTPGGSPLSLNSHIGVSTGMMGMLLLTAAVILLIIILLIGSFFIGSAVGMARAAIDRGNATIMDMVDNGRHSVVNIFLADIAIGLVVRLGVVFILPEYVAVTSLLEGEPSMINISGGGAFALVDIMLNTMPFVLGLLTWLIYIAVISLILVMTNYVIVLDDVGPLDGIRRAFYFFMSNKAEVTIVWLIIISLYAALYVMTALFAYIPYIAPVLFALNFATSIIIIEPLGTVWLTDLYLSKNVRKLSRRV</sequence>
<accession>A0A520KS30</accession>
<feature type="transmembrane region" description="Helical" evidence="1">
    <location>
        <begin position="270"/>
        <end position="296"/>
    </location>
</feature>